<dbReference type="Proteomes" id="UP001642409">
    <property type="component" value="Unassembled WGS sequence"/>
</dbReference>
<reference evidence="2 3" key="2">
    <citation type="submission" date="2024-07" db="EMBL/GenBank/DDBJ databases">
        <authorList>
            <person name="Akdeniz Z."/>
        </authorList>
    </citation>
    <scope>NUCLEOTIDE SEQUENCE [LARGE SCALE GENOMIC DNA]</scope>
</reference>
<reference evidence="1" key="1">
    <citation type="submission" date="2023-06" db="EMBL/GenBank/DDBJ databases">
        <authorList>
            <person name="Kurt Z."/>
        </authorList>
    </citation>
    <scope>NUCLEOTIDE SEQUENCE</scope>
</reference>
<keyword evidence="3" id="KW-1185">Reference proteome</keyword>
<dbReference type="EMBL" id="CATOUU010000302">
    <property type="protein sequence ID" value="CAI9924127.1"/>
    <property type="molecule type" value="Genomic_DNA"/>
</dbReference>
<organism evidence="1">
    <name type="scientific">Hexamita inflata</name>
    <dbReference type="NCBI Taxonomy" id="28002"/>
    <lineage>
        <taxon>Eukaryota</taxon>
        <taxon>Metamonada</taxon>
        <taxon>Diplomonadida</taxon>
        <taxon>Hexamitidae</taxon>
        <taxon>Hexamitinae</taxon>
        <taxon>Hexamita</taxon>
    </lineage>
</organism>
<protein>
    <submittedName>
        <fullName evidence="2">Hypothetical_protein</fullName>
    </submittedName>
</protein>
<accession>A0AA86NPK8</accession>
<dbReference type="EMBL" id="CAXDID020000093">
    <property type="protein sequence ID" value="CAL6023449.1"/>
    <property type="molecule type" value="Genomic_DNA"/>
</dbReference>
<evidence type="ECO:0000313" key="1">
    <source>
        <dbReference type="EMBL" id="CAI9924127.1"/>
    </source>
</evidence>
<gene>
    <name evidence="1" type="ORF">HINF_LOCUS11772</name>
    <name evidence="2" type="ORF">HINF_LOCUS29140</name>
</gene>
<sequence>MTDQKELSDSISQDSYIEYPDIVHSIEFLEKFTNALKIVLSKHKQMNIDHSITKLELFRLFTHNNRDDKYAMQDQIGKILNHSGAQIHGYFEKVFQIYCFPVINLSPETKLRIRALIYDLRAAHFDAEFIKKECQKFVIQECGIQTCRLNVDQYVQFIIEKDKQRQQDHRSRSRETRGLRRK</sequence>
<comment type="caution">
    <text evidence="1">The sequence shown here is derived from an EMBL/GenBank/DDBJ whole genome shotgun (WGS) entry which is preliminary data.</text>
</comment>
<proteinExistence type="predicted"/>
<evidence type="ECO:0000313" key="2">
    <source>
        <dbReference type="EMBL" id="CAL6023449.1"/>
    </source>
</evidence>
<evidence type="ECO:0000313" key="3">
    <source>
        <dbReference type="Proteomes" id="UP001642409"/>
    </source>
</evidence>
<name>A0AA86NPK8_9EUKA</name>
<dbReference type="AlphaFoldDB" id="A0AA86NPK8"/>